<dbReference type="AlphaFoldDB" id="A0A0M3IFS0"/>
<reference evidence="3" key="1">
    <citation type="submission" date="2017-02" db="UniProtKB">
        <authorList>
            <consortium name="WormBaseParasite"/>
        </authorList>
    </citation>
    <scope>IDENTIFICATION</scope>
</reference>
<sequence length="117" mass="12921">MLLLSFNFFKRSALSVESRQCDTLSGNHRRSVRSRPWLCVMAEPPNVRVLNEKADDPSAEGIEYPKGEHGEGFDDPNDLGIVPSPVTEAGERDISTETESVPSNGRLPATFRKAFMG</sequence>
<evidence type="ECO:0000313" key="3">
    <source>
        <dbReference type="WBParaSite" id="ALUE_0001708301-mRNA-1"/>
    </source>
</evidence>
<dbReference type="WBParaSite" id="ALUE_0001708301-mRNA-1">
    <property type="protein sequence ID" value="ALUE_0001708301-mRNA-1"/>
    <property type="gene ID" value="ALUE_0001708301"/>
</dbReference>
<keyword evidence="2" id="KW-1185">Reference proteome</keyword>
<proteinExistence type="predicted"/>
<dbReference type="Proteomes" id="UP000036681">
    <property type="component" value="Unplaced"/>
</dbReference>
<feature type="compositionally biased region" description="Basic and acidic residues" evidence="1">
    <location>
        <begin position="63"/>
        <end position="72"/>
    </location>
</feature>
<feature type="region of interest" description="Disordered" evidence="1">
    <location>
        <begin position="49"/>
        <end position="109"/>
    </location>
</feature>
<evidence type="ECO:0000313" key="2">
    <source>
        <dbReference type="Proteomes" id="UP000036681"/>
    </source>
</evidence>
<name>A0A0M3IFS0_ASCLU</name>
<organism evidence="2 3">
    <name type="scientific">Ascaris lumbricoides</name>
    <name type="common">Giant roundworm</name>
    <dbReference type="NCBI Taxonomy" id="6252"/>
    <lineage>
        <taxon>Eukaryota</taxon>
        <taxon>Metazoa</taxon>
        <taxon>Ecdysozoa</taxon>
        <taxon>Nematoda</taxon>
        <taxon>Chromadorea</taxon>
        <taxon>Rhabditida</taxon>
        <taxon>Spirurina</taxon>
        <taxon>Ascaridomorpha</taxon>
        <taxon>Ascaridoidea</taxon>
        <taxon>Ascarididae</taxon>
        <taxon>Ascaris</taxon>
    </lineage>
</organism>
<accession>A0A0M3IFS0</accession>
<protein>
    <submittedName>
        <fullName evidence="3">Uncharacterized protein</fullName>
    </submittedName>
</protein>
<evidence type="ECO:0000256" key="1">
    <source>
        <dbReference type="SAM" id="MobiDB-lite"/>
    </source>
</evidence>